<organism evidence="1 2">
    <name type="scientific">Fusarium fujikuroi</name>
    <name type="common">Bakanae and foot rot disease fungus</name>
    <name type="synonym">Gibberella fujikuroi</name>
    <dbReference type="NCBI Taxonomy" id="5127"/>
    <lineage>
        <taxon>Eukaryota</taxon>
        <taxon>Fungi</taxon>
        <taxon>Dikarya</taxon>
        <taxon>Ascomycota</taxon>
        <taxon>Pezizomycotina</taxon>
        <taxon>Sordariomycetes</taxon>
        <taxon>Hypocreomycetidae</taxon>
        <taxon>Hypocreales</taxon>
        <taxon>Nectriaceae</taxon>
        <taxon>Fusarium</taxon>
        <taxon>Fusarium fujikuroi species complex</taxon>
    </lineage>
</organism>
<protein>
    <submittedName>
        <fullName evidence="1">Uncharacterized protein</fullName>
    </submittedName>
</protein>
<evidence type="ECO:0000313" key="2">
    <source>
        <dbReference type="Proteomes" id="UP000760494"/>
    </source>
</evidence>
<reference evidence="1" key="1">
    <citation type="submission" date="2019-05" db="EMBL/GenBank/DDBJ databases">
        <authorList>
            <person name="Piombo E."/>
        </authorList>
    </citation>
    <scope>NUCLEOTIDE SEQUENCE</scope>
    <source>
        <strain evidence="1">C2S</strain>
    </source>
</reference>
<dbReference type="Proteomes" id="UP000760494">
    <property type="component" value="Unassembled WGS sequence"/>
</dbReference>
<dbReference type="EMBL" id="CABFJX010000418">
    <property type="protein sequence ID" value="VTT83276.1"/>
    <property type="molecule type" value="Genomic_DNA"/>
</dbReference>
<evidence type="ECO:0000313" key="1">
    <source>
        <dbReference type="EMBL" id="VTT83276.1"/>
    </source>
</evidence>
<name>A0A9Q9S073_FUSFU</name>
<gene>
    <name evidence="1" type="ORF">C2S_2983</name>
</gene>
<accession>A0A9Q9S073</accession>
<comment type="caution">
    <text evidence="1">The sequence shown here is derived from an EMBL/GenBank/DDBJ whole genome shotgun (WGS) entry which is preliminary data.</text>
</comment>
<proteinExistence type="predicted"/>
<sequence length="121" mass="12899">MSQHNGQVMFDGLGLYDWGTKVACVVASFVASSAPDAFAQGPEVHGDICGASMSQFEQYNEPSLLENAVLEDAERRAIANVMLPPVVSPTDKYSALVEHVIYMAGRSTSALVLDNHPSTLG</sequence>
<dbReference type="AlphaFoldDB" id="A0A9Q9S073"/>